<evidence type="ECO:0000313" key="3">
    <source>
        <dbReference type="Proteomes" id="UP000177528"/>
    </source>
</evidence>
<evidence type="ECO:0000256" key="1">
    <source>
        <dbReference type="SAM" id="Phobius"/>
    </source>
</evidence>
<accession>A0A1G1WZF1</accession>
<keyword evidence="1" id="KW-0812">Transmembrane</keyword>
<dbReference type="EMBL" id="MHHR01000033">
    <property type="protein sequence ID" value="OGY33083.1"/>
    <property type="molecule type" value="Genomic_DNA"/>
</dbReference>
<dbReference type="Proteomes" id="UP000177528">
    <property type="component" value="Unassembled WGS sequence"/>
</dbReference>
<dbReference type="AlphaFoldDB" id="A0A1G1WZF1"/>
<protein>
    <recommendedName>
        <fullName evidence="4">PilN domain-containing protein</fullName>
    </recommendedName>
</protein>
<evidence type="ECO:0000313" key="2">
    <source>
        <dbReference type="EMBL" id="OGY33083.1"/>
    </source>
</evidence>
<name>A0A1G1WZF1_9BACT</name>
<feature type="transmembrane region" description="Helical" evidence="1">
    <location>
        <begin position="31"/>
        <end position="50"/>
    </location>
</feature>
<proteinExistence type="predicted"/>
<keyword evidence="1" id="KW-0472">Membrane</keyword>
<reference evidence="2 3" key="1">
    <citation type="journal article" date="2016" name="Nat. Commun.">
        <title>Thousands of microbial genomes shed light on interconnected biogeochemical processes in an aquifer system.</title>
        <authorList>
            <person name="Anantharaman K."/>
            <person name="Brown C.T."/>
            <person name="Hug L.A."/>
            <person name="Sharon I."/>
            <person name="Castelle C.J."/>
            <person name="Probst A.J."/>
            <person name="Thomas B.C."/>
            <person name="Singh A."/>
            <person name="Wilkins M.J."/>
            <person name="Karaoz U."/>
            <person name="Brodie E.L."/>
            <person name="Williams K.H."/>
            <person name="Hubbard S.S."/>
            <person name="Banfield J.F."/>
        </authorList>
    </citation>
    <scope>NUCLEOTIDE SEQUENCE [LARGE SCALE GENOMIC DNA]</scope>
</reference>
<gene>
    <name evidence="2" type="ORF">A3D99_01340</name>
</gene>
<comment type="caution">
    <text evidence="2">The sequence shown here is derived from an EMBL/GenBank/DDBJ whole genome shotgun (WGS) entry which is preliminary data.</text>
</comment>
<sequence length="181" mass="19923">MKTEINVLSPEAKNDRQHTIVAHRIRAIMDAILVCAVIAVCSYAAAYGALRTMRNSVQQHGLTQESERAEIHQKIQDINAIIAIVDDRITQEYLWTPLIPDIVRLASPGIAIVKIELTENPQTLVLTGRASQGSVVVQYQRSLEKLPWVDHVVAPLQNFALVPDAAAVFTIFPKAKGDPAV</sequence>
<keyword evidence="1" id="KW-1133">Transmembrane helix</keyword>
<evidence type="ECO:0008006" key="4">
    <source>
        <dbReference type="Google" id="ProtNLM"/>
    </source>
</evidence>
<organism evidence="2 3">
    <name type="scientific">Candidatus Andersenbacteria bacterium RIFCSPHIGHO2_12_FULL_45_11</name>
    <dbReference type="NCBI Taxonomy" id="1797281"/>
    <lineage>
        <taxon>Bacteria</taxon>
        <taxon>Candidatus Anderseniibacteriota</taxon>
    </lineage>
</organism>